<protein>
    <submittedName>
        <fullName evidence="3">DNA processing protein</fullName>
    </submittedName>
</protein>
<dbReference type="NCBIfam" id="TIGR00732">
    <property type="entry name" value="dprA"/>
    <property type="match status" value="1"/>
</dbReference>
<dbReference type="STRING" id="1121306.SAMN02745196_00323"/>
<comment type="similarity">
    <text evidence="1">Belongs to the DprA/Smf family.</text>
</comment>
<dbReference type="SUPFAM" id="SSF102405">
    <property type="entry name" value="MCP/YpsA-like"/>
    <property type="match status" value="1"/>
</dbReference>
<dbReference type="RefSeq" id="WP_072829403.1">
    <property type="nucleotide sequence ID" value="NZ_FQXP01000003.1"/>
</dbReference>
<evidence type="ECO:0000256" key="1">
    <source>
        <dbReference type="ARBA" id="ARBA00006525"/>
    </source>
</evidence>
<dbReference type="Pfam" id="PF02481">
    <property type="entry name" value="DNA_processg_A"/>
    <property type="match status" value="1"/>
</dbReference>
<dbReference type="InterPro" id="IPR003488">
    <property type="entry name" value="DprA"/>
</dbReference>
<evidence type="ECO:0000313" key="4">
    <source>
        <dbReference type="Proteomes" id="UP000184526"/>
    </source>
</evidence>
<gene>
    <name evidence="3" type="ORF">SAMN02745196_00323</name>
</gene>
<reference evidence="3 4" key="1">
    <citation type="submission" date="2016-11" db="EMBL/GenBank/DDBJ databases">
        <authorList>
            <person name="Jaros S."/>
            <person name="Januszkiewicz K."/>
            <person name="Wedrychowicz H."/>
        </authorList>
    </citation>
    <scope>NUCLEOTIDE SEQUENCE [LARGE SCALE GENOMIC DNA]</scope>
    <source>
        <strain evidence="3 4">DSM 3089</strain>
    </source>
</reference>
<dbReference type="AlphaFoldDB" id="A0A1M5SUW8"/>
<evidence type="ECO:0000313" key="3">
    <source>
        <dbReference type="EMBL" id="SHH42279.1"/>
    </source>
</evidence>
<dbReference type="OrthoDB" id="9785707at2"/>
<dbReference type="PANTHER" id="PTHR43022">
    <property type="entry name" value="PROTEIN SMF"/>
    <property type="match status" value="1"/>
</dbReference>
<proteinExistence type="inferred from homology"/>
<name>A0A1M5SUW8_9CLOT</name>
<organism evidence="3 4">
    <name type="scientific">Clostridium collagenovorans DSM 3089</name>
    <dbReference type="NCBI Taxonomy" id="1121306"/>
    <lineage>
        <taxon>Bacteria</taxon>
        <taxon>Bacillati</taxon>
        <taxon>Bacillota</taxon>
        <taxon>Clostridia</taxon>
        <taxon>Eubacteriales</taxon>
        <taxon>Clostridiaceae</taxon>
        <taxon>Clostridium</taxon>
    </lineage>
</organism>
<feature type="domain" description="Smf/DprA SLOG" evidence="2">
    <location>
        <begin position="73"/>
        <end position="280"/>
    </location>
</feature>
<dbReference type="InterPro" id="IPR057666">
    <property type="entry name" value="DrpA_SLOG"/>
</dbReference>
<dbReference type="PANTHER" id="PTHR43022:SF1">
    <property type="entry name" value="PROTEIN SMF"/>
    <property type="match status" value="1"/>
</dbReference>
<accession>A0A1M5SUW8</accession>
<dbReference type="GO" id="GO:0009294">
    <property type="term" value="P:DNA-mediated transformation"/>
    <property type="evidence" value="ECO:0007669"/>
    <property type="project" value="InterPro"/>
</dbReference>
<sequence>MKDEDLWLALAQISNKTKLELLEISESTEELFKGFSENYHKFKNNKIKLALKEALEEDKIKKLKEIMYEKNIKYVTIKSKSYPSRLKTIDSAPYILFYRGDISKLEYEKSVSLVGSRECTVYGREVAESISEELSNYDVIMVSGLAKGIDTICHEVALKNNKFTCGVLGCGVDVVYPKSNSKIYDKIIENGCIVSEFLPGTPPLSRNFPQRNRIISGLSDLVIVVEANIKSGSLITARVAAEQGKEVVAVPGSIFSKLSLGTNKLIKDGAIPYTDLEDLLFLIGIYNIKRNNNKVIRKEKNIDENISRILEVLSDRPIHINEIVKLTNIDIKHLYELLFEMQINFGVKCIDMNFYVKL</sequence>
<dbReference type="Proteomes" id="UP000184526">
    <property type="component" value="Unassembled WGS sequence"/>
</dbReference>
<dbReference type="EMBL" id="FQXP01000003">
    <property type="protein sequence ID" value="SHH42279.1"/>
    <property type="molecule type" value="Genomic_DNA"/>
</dbReference>
<dbReference type="Gene3D" id="3.40.50.450">
    <property type="match status" value="1"/>
</dbReference>
<evidence type="ECO:0000259" key="2">
    <source>
        <dbReference type="Pfam" id="PF02481"/>
    </source>
</evidence>
<keyword evidence="4" id="KW-1185">Reference proteome</keyword>